<dbReference type="EMBL" id="JANBPT010000793">
    <property type="protein sequence ID" value="KAJ1912877.1"/>
    <property type="molecule type" value="Genomic_DNA"/>
</dbReference>
<evidence type="ECO:0000313" key="1">
    <source>
        <dbReference type="EMBL" id="KAJ1912877.1"/>
    </source>
</evidence>
<reference evidence="1" key="1">
    <citation type="submission" date="2022-07" db="EMBL/GenBank/DDBJ databases">
        <title>Phylogenomic reconstructions and comparative analyses of Kickxellomycotina fungi.</title>
        <authorList>
            <person name="Reynolds N.K."/>
            <person name="Stajich J.E."/>
            <person name="Barry K."/>
            <person name="Grigoriev I.V."/>
            <person name="Crous P."/>
            <person name="Smith M.E."/>
        </authorList>
    </citation>
    <scope>NUCLEOTIDE SEQUENCE</scope>
    <source>
        <strain evidence="1">RSA 861</strain>
    </source>
</reference>
<organism evidence="1 2">
    <name type="scientific">Tieghemiomyces parasiticus</name>
    <dbReference type="NCBI Taxonomy" id="78921"/>
    <lineage>
        <taxon>Eukaryota</taxon>
        <taxon>Fungi</taxon>
        <taxon>Fungi incertae sedis</taxon>
        <taxon>Zoopagomycota</taxon>
        <taxon>Kickxellomycotina</taxon>
        <taxon>Dimargaritomycetes</taxon>
        <taxon>Dimargaritales</taxon>
        <taxon>Dimargaritaceae</taxon>
        <taxon>Tieghemiomyces</taxon>
    </lineage>
</organism>
<evidence type="ECO:0000313" key="2">
    <source>
        <dbReference type="Proteomes" id="UP001150569"/>
    </source>
</evidence>
<gene>
    <name evidence="1" type="ORF">IWQ60_009460</name>
</gene>
<protein>
    <submittedName>
        <fullName evidence="1">Uncharacterized protein</fullName>
    </submittedName>
</protein>
<comment type="caution">
    <text evidence="1">The sequence shown here is derived from an EMBL/GenBank/DDBJ whole genome shotgun (WGS) entry which is preliminary data.</text>
</comment>
<name>A0A9W7ZTX6_9FUNG</name>
<dbReference type="AlphaFoldDB" id="A0A9W7ZTX6"/>
<proteinExistence type="predicted"/>
<accession>A0A9W7ZTX6</accession>
<keyword evidence="2" id="KW-1185">Reference proteome</keyword>
<sequence>MHDVILTLALANQPQLLTELRPQLLRAFEFWFAALKTLYPTLEAPFIALITGHDGESGRGGKLQVKHRPPLPITLPWVIEEDQLQDARRQEVFYDKVAQSATEAEAHLCLFSEWLNPAHGEAEADMMDTGETPLKPLLEALCPIKAMSPAAVADVRRAAEYQLGFAELADHIRESVAGDEAAMSNDIGIQGPATSQQTTMRMIDYIILHYIVPDCA</sequence>
<dbReference type="Proteomes" id="UP001150569">
    <property type="component" value="Unassembled WGS sequence"/>
</dbReference>